<dbReference type="CDD" id="cd15517">
    <property type="entry name" value="PHD_TCF19_like"/>
    <property type="match status" value="1"/>
</dbReference>
<comment type="caution">
    <text evidence="4">The sequence shown here is derived from an EMBL/GenBank/DDBJ whole genome shotgun (WGS) entry which is preliminary data.</text>
</comment>
<dbReference type="GO" id="GO:0003677">
    <property type="term" value="F:DNA binding"/>
    <property type="evidence" value="ECO:0007669"/>
    <property type="project" value="InterPro"/>
</dbReference>
<dbReference type="Pfam" id="PF05225">
    <property type="entry name" value="HTH_psq"/>
    <property type="match status" value="1"/>
</dbReference>
<accession>A0AAV8XKA7</accession>
<protein>
    <recommendedName>
        <fullName evidence="3">HTH psq-type domain-containing protein</fullName>
    </recommendedName>
</protein>
<dbReference type="InterPro" id="IPR007889">
    <property type="entry name" value="HTH_Psq"/>
</dbReference>
<gene>
    <name evidence="4" type="ORF">NQ318_003206</name>
</gene>
<dbReference type="InterPro" id="IPR009057">
    <property type="entry name" value="Homeodomain-like_sf"/>
</dbReference>
<comment type="subcellular location">
    <subcellularLocation>
        <location evidence="1">Nucleus</location>
    </subcellularLocation>
</comment>
<dbReference type="Gene3D" id="1.10.10.60">
    <property type="entry name" value="Homeodomain-like"/>
    <property type="match status" value="1"/>
</dbReference>
<feature type="domain" description="HTH psq-type" evidence="3">
    <location>
        <begin position="15"/>
        <end position="53"/>
    </location>
</feature>
<feature type="compositionally biased region" description="Basic residues" evidence="2">
    <location>
        <begin position="384"/>
        <end position="404"/>
    </location>
</feature>
<dbReference type="EMBL" id="JAPWTK010000509">
    <property type="protein sequence ID" value="KAJ8939093.1"/>
    <property type="molecule type" value="Genomic_DNA"/>
</dbReference>
<dbReference type="Gene3D" id="3.30.40.10">
    <property type="entry name" value="Zinc/RING finger domain, C3HC4 (zinc finger)"/>
    <property type="match status" value="1"/>
</dbReference>
<dbReference type="Proteomes" id="UP001162162">
    <property type="component" value="Unassembled WGS sequence"/>
</dbReference>
<dbReference type="InterPro" id="IPR013083">
    <property type="entry name" value="Znf_RING/FYVE/PHD"/>
</dbReference>
<evidence type="ECO:0000259" key="3">
    <source>
        <dbReference type="Pfam" id="PF05225"/>
    </source>
</evidence>
<feature type="region of interest" description="Disordered" evidence="2">
    <location>
        <begin position="335"/>
        <end position="415"/>
    </location>
</feature>
<dbReference type="GO" id="GO:0005634">
    <property type="term" value="C:nucleus"/>
    <property type="evidence" value="ECO:0007669"/>
    <property type="project" value="UniProtKB-SubCell"/>
</dbReference>
<evidence type="ECO:0000256" key="2">
    <source>
        <dbReference type="SAM" id="MobiDB-lite"/>
    </source>
</evidence>
<evidence type="ECO:0000256" key="1">
    <source>
        <dbReference type="ARBA" id="ARBA00004123"/>
    </source>
</evidence>
<keyword evidence="5" id="KW-1185">Reference proteome</keyword>
<name>A0AAV8XKA7_9CUCU</name>
<sequence>MPRNRLRTTTKAKWTKEDFEKAVEAVLNGGSIRSASKAFKIPFSTLQERIKKNIPISGPSLGRHATFSPEQEHAMAENIKLLAKLYYGLSPLQMIQTEAQPMMSIRKPEATSLNRVTAFNKDEVQMFYQNLETLMEKYNLLRPKIFNVDETGISTVQDPGTIVAEKGQRRVGSVTSYERGKNITVICAVSSSGTYIPPIKECDLFMKSKALQKITPYDVASIFNKAYCNVATIQKGVAGFQAAGIFPINPNVFGEEDLASDYLTGSEHQNIPLVIDDSAVGVTNQDQNQSTYIQHKQNLLETNAPVAAITLPEINASPGPSSILQLSKTILSPLPSLPAPTSKKNTGTKQHSAILTASPMKATLEESKKREKKLKKVKQETSRKNKKIVTKIQKTRSKKSHRKPVSSDDTDTSSDEKFLAAKKKKMYSKSTIVWSDSSDEENLQNLFDDSDDDNPTAKEEKCCVCKEFGKNEIWFRCRGCGQWAHKDCSGADSADEYMCDYCQKRRKTARCLNL</sequence>
<dbReference type="AlphaFoldDB" id="A0AAV8XKA7"/>
<evidence type="ECO:0000313" key="5">
    <source>
        <dbReference type="Proteomes" id="UP001162162"/>
    </source>
</evidence>
<dbReference type="InterPro" id="IPR011011">
    <property type="entry name" value="Znf_FYVE_PHD"/>
</dbReference>
<proteinExistence type="predicted"/>
<organism evidence="4 5">
    <name type="scientific">Aromia moschata</name>
    <dbReference type="NCBI Taxonomy" id="1265417"/>
    <lineage>
        <taxon>Eukaryota</taxon>
        <taxon>Metazoa</taxon>
        <taxon>Ecdysozoa</taxon>
        <taxon>Arthropoda</taxon>
        <taxon>Hexapoda</taxon>
        <taxon>Insecta</taxon>
        <taxon>Pterygota</taxon>
        <taxon>Neoptera</taxon>
        <taxon>Endopterygota</taxon>
        <taxon>Coleoptera</taxon>
        <taxon>Polyphaga</taxon>
        <taxon>Cucujiformia</taxon>
        <taxon>Chrysomeloidea</taxon>
        <taxon>Cerambycidae</taxon>
        <taxon>Cerambycinae</taxon>
        <taxon>Callichromatini</taxon>
        <taxon>Aromia</taxon>
    </lineage>
</organism>
<reference evidence="4" key="1">
    <citation type="journal article" date="2023" name="Insect Mol. Biol.">
        <title>Genome sequencing provides insights into the evolution of gene families encoding plant cell wall-degrading enzymes in longhorned beetles.</title>
        <authorList>
            <person name="Shin N.R."/>
            <person name="Okamura Y."/>
            <person name="Kirsch R."/>
            <person name="Pauchet Y."/>
        </authorList>
    </citation>
    <scope>NUCLEOTIDE SEQUENCE</scope>
    <source>
        <strain evidence="4">AMC_N1</strain>
    </source>
</reference>
<feature type="compositionally biased region" description="Polar residues" evidence="2">
    <location>
        <begin position="343"/>
        <end position="355"/>
    </location>
</feature>
<dbReference type="SUPFAM" id="SSF57903">
    <property type="entry name" value="FYVE/PHD zinc finger"/>
    <property type="match status" value="1"/>
</dbReference>
<evidence type="ECO:0000313" key="4">
    <source>
        <dbReference type="EMBL" id="KAJ8939093.1"/>
    </source>
</evidence>
<dbReference type="SUPFAM" id="SSF46689">
    <property type="entry name" value="Homeodomain-like"/>
    <property type="match status" value="1"/>
</dbReference>